<accession>A0A1H3XKZ3</accession>
<evidence type="ECO:0000313" key="2">
    <source>
        <dbReference type="EMBL" id="SEA00016.1"/>
    </source>
</evidence>
<dbReference type="InterPro" id="IPR025528">
    <property type="entry name" value="BrnA_antitoxin"/>
</dbReference>
<dbReference type="Pfam" id="PF14384">
    <property type="entry name" value="BrnA_antitoxin"/>
    <property type="match status" value="1"/>
</dbReference>
<dbReference type="STRING" id="152573.SAMN04488051_101291"/>
<feature type="region of interest" description="Disordered" evidence="1">
    <location>
        <begin position="1"/>
        <end position="26"/>
    </location>
</feature>
<name>A0A1H3XKZ3_ALKAM</name>
<dbReference type="RefSeq" id="WP_091338353.1">
    <property type="nucleotide sequence ID" value="NZ_FNRM01000001.1"/>
</dbReference>
<protein>
    <submittedName>
        <fullName evidence="2">Uncharacterized conserved protein, DUF4415 family</fullName>
    </submittedName>
</protein>
<dbReference type="Proteomes" id="UP000198773">
    <property type="component" value="Unassembled WGS sequence"/>
</dbReference>
<sequence length="93" mass="10430">MATANKPLTTPDGELREDLSDEELARFRPAEEVLPASFMDKMKRGGRPVSDNPKISTTVRFDAEVINAFKATGKGWQTRMNNALKEWLATHPQ</sequence>
<dbReference type="AlphaFoldDB" id="A0A1H3XKZ3"/>
<evidence type="ECO:0000313" key="3">
    <source>
        <dbReference type="Proteomes" id="UP000198773"/>
    </source>
</evidence>
<gene>
    <name evidence="2" type="ORF">SAMN04488051_101291</name>
</gene>
<organism evidence="2 3">
    <name type="scientific">Alkalimonas amylolytica</name>
    <dbReference type="NCBI Taxonomy" id="152573"/>
    <lineage>
        <taxon>Bacteria</taxon>
        <taxon>Pseudomonadati</taxon>
        <taxon>Pseudomonadota</taxon>
        <taxon>Gammaproteobacteria</taxon>
        <taxon>Alkalimonas</taxon>
    </lineage>
</organism>
<evidence type="ECO:0000256" key="1">
    <source>
        <dbReference type="SAM" id="MobiDB-lite"/>
    </source>
</evidence>
<keyword evidence="3" id="KW-1185">Reference proteome</keyword>
<dbReference type="OrthoDB" id="9796641at2"/>
<reference evidence="2 3" key="1">
    <citation type="submission" date="2016-10" db="EMBL/GenBank/DDBJ databases">
        <authorList>
            <person name="de Groot N.N."/>
        </authorList>
    </citation>
    <scope>NUCLEOTIDE SEQUENCE [LARGE SCALE GENOMIC DNA]</scope>
    <source>
        <strain evidence="2 3">CGMCC 1.3430</strain>
    </source>
</reference>
<proteinExistence type="predicted"/>
<dbReference type="EMBL" id="FNRM01000001">
    <property type="protein sequence ID" value="SEA00016.1"/>
    <property type="molecule type" value="Genomic_DNA"/>
</dbReference>
<feature type="compositionally biased region" description="Basic and acidic residues" evidence="1">
    <location>
        <begin position="13"/>
        <end position="26"/>
    </location>
</feature>